<feature type="compositionally biased region" description="Gly residues" evidence="1">
    <location>
        <begin position="291"/>
        <end position="347"/>
    </location>
</feature>
<dbReference type="Pfam" id="PF04536">
    <property type="entry name" value="TPM_phosphatase"/>
    <property type="match status" value="1"/>
</dbReference>
<feature type="region of interest" description="Disordered" evidence="1">
    <location>
        <begin position="270"/>
        <end position="347"/>
    </location>
</feature>
<accession>A0A4D7ALY9</accession>
<organism evidence="4 5">
    <name type="scientific">Dysosmobacter welbionis</name>
    <dbReference type="NCBI Taxonomy" id="2093857"/>
    <lineage>
        <taxon>Bacteria</taxon>
        <taxon>Bacillati</taxon>
        <taxon>Bacillota</taxon>
        <taxon>Clostridia</taxon>
        <taxon>Eubacteriales</taxon>
        <taxon>Oscillospiraceae</taxon>
        <taxon>Dysosmobacter</taxon>
    </lineage>
</organism>
<dbReference type="KEGG" id="obj:EIO64_13480"/>
<evidence type="ECO:0000313" key="5">
    <source>
        <dbReference type="Proteomes" id="UP000298642"/>
    </source>
</evidence>
<protein>
    <submittedName>
        <fullName evidence="4">TPM domain-containing protein</fullName>
    </submittedName>
</protein>
<dbReference type="EMBL" id="CP034413">
    <property type="protein sequence ID" value="QCI60099.1"/>
    <property type="molecule type" value="Genomic_DNA"/>
</dbReference>
<dbReference type="PANTHER" id="PTHR30373">
    <property type="entry name" value="UPF0603 PROTEIN YGCG"/>
    <property type="match status" value="1"/>
</dbReference>
<dbReference type="RefSeq" id="WP_136891496.1">
    <property type="nucleotide sequence ID" value="NZ_CP034413.3"/>
</dbReference>
<gene>
    <name evidence="4" type="ORF">EIO64_13480</name>
</gene>
<evidence type="ECO:0000256" key="2">
    <source>
        <dbReference type="SAM" id="Phobius"/>
    </source>
</evidence>
<evidence type="ECO:0000259" key="3">
    <source>
        <dbReference type="Pfam" id="PF04536"/>
    </source>
</evidence>
<feature type="domain" description="TPM" evidence="3">
    <location>
        <begin position="47"/>
        <end position="174"/>
    </location>
</feature>
<dbReference type="AlphaFoldDB" id="A0A4D7ALY9"/>
<proteinExistence type="predicted"/>
<keyword evidence="2" id="KW-1133">Transmembrane helix</keyword>
<sequence length="347" mass="36735">MKFFQKRAVAAVVLILAIVAGVVIGQAKKPDTGGQASTAIVGSYTYVYDYAGVLTDETMEHIDAMNASLFAQTGAQILVSVVNSTGGADIMDYASDLGNSYGVGSAERNNGVVMLLALDNISQSGLMGDYCVVVGTGLESHADDFMSLQSYYLENDFAAGEYDAGVKATFDAFIAWFADFYGVTIREGYIPAVRETYSSGSGYYYTETHGYVAPAFGSLVSGVVVLLVVLLVLWVILDGMRYSRYRRRYLRPGMGRPTVLYYPIFWGRPQRPRPPRPPRPPKPPRRPPSGGTFGGGGFGGSRGGMFGGGSFGSAGGSRGSLGGGTFRGSGGRRGGFGGGSFRSGGRR</sequence>
<dbReference type="InterPro" id="IPR007621">
    <property type="entry name" value="TPM_dom"/>
</dbReference>
<name>A0A4D7ALY9_9FIRM</name>
<keyword evidence="2" id="KW-0812">Transmembrane</keyword>
<dbReference type="PANTHER" id="PTHR30373:SF2">
    <property type="entry name" value="UPF0603 PROTEIN YGCG"/>
    <property type="match status" value="1"/>
</dbReference>
<reference evidence="5" key="1">
    <citation type="submission" date="2018-12" db="EMBL/GenBank/DDBJ databases">
        <title>Dusodibacter welbiota gen. nov., sp. nov., isolated from human faeces and emended description of the Oscillibacter genus.</title>
        <authorList>
            <person name="Le Roy T."/>
            <person name="Van der Smissen P."/>
            <person name="Delzenne N."/>
            <person name="Muccioli G."/>
            <person name="Collet J.F."/>
            <person name="Cani P.D."/>
        </authorList>
    </citation>
    <scope>NUCLEOTIDE SEQUENCE [LARGE SCALE GENOMIC DNA]</scope>
    <source>
        <strain evidence="5">J115</strain>
    </source>
</reference>
<dbReference type="Gene3D" id="3.10.310.50">
    <property type="match status" value="1"/>
</dbReference>
<keyword evidence="5" id="KW-1185">Reference proteome</keyword>
<evidence type="ECO:0000256" key="1">
    <source>
        <dbReference type="SAM" id="MobiDB-lite"/>
    </source>
</evidence>
<evidence type="ECO:0000313" key="4">
    <source>
        <dbReference type="EMBL" id="QCI60099.1"/>
    </source>
</evidence>
<feature type="transmembrane region" description="Helical" evidence="2">
    <location>
        <begin position="215"/>
        <end position="237"/>
    </location>
</feature>
<keyword evidence="2" id="KW-0472">Membrane</keyword>
<dbReference type="Proteomes" id="UP000298642">
    <property type="component" value="Chromosome"/>
</dbReference>